<evidence type="ECO:0000313" key="3">
    <source>
        <dbReference type="EMBL" id="ORY80990.1"/>
    </source>
</evidence>
<dbReference type="InterPro" id="IPR035979">
    <property type="entry name" value="RBD_domain_sf"/>
</dbReference>
<dbReference type="GO" id="GO:0071011">
    <property type="term" value="C:precatalytic spliceosome"/>
    <property type="evidence" value="ECO:0007669"/>
    <property type="project" value="TreeGrafter"/>
</dbReference>
<dbReference type="PANTHER" id="PTHR13288:SF8">
    <property type="entry name" value="SPLICING FACTOR 45"/>
    <property type="match status" value="1"/>
</dbReference>
<dbReference type="OrthoDB" id="5411533at2759"/>
<keyword evidence="4" id="KW-1185">Reference proteome</keyword>
<feature type="region of interest" description="Disordered" evidence="1">
    <location>
        <begin position="175"/>
        <end position="212"/>
    </location>
</feature>
<dbReference type="AlphaFoldDB" id="A0A1Y2FAQ4"/>
<feature type="region of interest" description="Disordered" evidence="1">
    <location>
        <begin position="1"/>
        <end position="35"/>
    </location>
</feature>
<comment type="caution">
    <text evidence="3">The sequence shown here is derived from an EMBL/GenBank/DDBJ whole genome shotgun (WGS) entry which is preliminary data.</text>
</comment>
<dbReference type="Proteomes" id="UP000193685">
    <property type="component" value="Unassembled WGS sequence"/>
</dbReference>
<proteinExistence type="predicted"/>
<dbReference type="GO" id="GO:0003676">
    <property type="term" value="F:nucleic acid binding"/>
    <property type="evidence" value="ECO:0007669"/>
    <property type="project" value="InterPro"/>
</dbReference>
<dbReference type="InterPro" id="IPR000467">
    <property type="entry name" value="G_patch_dom"/>
</dbReference>
<evidence type="ECO:0000259" key="2">
    <source>
        <dbReference type="PROSITE" id="PS50174"/>
    </source>
</evidence>
<dbReference type="GeneID" id="63788373"/>
<protein>
    <recommendedName>
        <fullName evidence="2">G-patch domain-containing protein</fullName>
    </recommendedName>
</protein>
<dbReference type="SUPFAM" id="SSF54928">
    <property type="entry name" value="RNA-binding domain, RBD"/>
    <property type="match status" value="1"/>
</dbReference>
<reference evidence="3 4" key="1">
    <citation type="submission" date="2016-07" db="EMBL/GenBank/DDBJ databases">
        <title>Pervasive Adenine N6-methylation of Active Genes in Fungi.</title>
        <authorList>
            <consortium name="DOE Joint Genome Institute"/>
            <person name="Mondo S.J."/>
            <person name="Dannebaum R.O."/>
            <person name="Kuo R.C."/>
            <person name="Labutti K."/>
            <person name="Haridas S."/>
            <person name="Kuo A."/>
            <person name="Salamov A."/>
            <person name="Ahrendt S.R."/>
            <person name="Lipzen A."/>
            <person name="Sullivan W."/>
            <person name="Andreopoulos W.B."/>
            <person name="Clum A."/>
            <person name="Lindquist E."/>
            <person name="Daum C."/>
            <person name="Ramamoorthy G.K."/>
            <person name="Gryganskyi A."/>
            <person name="Culley D."/>
            <person name="Magnuson J.K."/>
            <person name="James T.Y."/>
            <person name="O'Malley M.A."/>
            <person name="Stajich J.E."/>
            <person name="Spatafora J.W."/>
            <person name="Visel A."/>
            <person name="Grigoriev I.V."/>
        </authorList>
    </citation>
    <scope>NUCLEOTIDE SEQUENCE [LARGE SCALE GENOMIC DNA]</scope>
    <source>
        <strain evidence="3 4">12-1054</strain>
    </source>
</reference>
<dbReference type="GO" id="GO:0045292">
    <property type="term" value="P:mRNA cis splicing, via spliceosome"/>
    <property type="evidence" value="ECO:0007669"/>
    <property type="project" value="InterPro"/>
</dbReference>
<organism evidence="3 4">
    <name type="scientific">Protomyces lactucae-debilis</name>
    <dbReference type="NCBI Taxonomy" id="2754530"/>
    <lineage>
        <taxon>Eukaryota</taxon>
        <taxon>Fungi</taxon>
        <taxon>Dikarya</taxon>
        <taxon>Ascomycota</taxon>
        <taxon>Taphrinomycotina</taxon>
        <taxon>Taphrinomycetes</taxon>
        <taxon>Taphrinales</taxon>
        <taxon>Protomycetaceae</taxon>
        <taxon>Protomyces</taxon>
    </lineage>
</organism>
<dbReference type="STRING" id="56484.A0A1Y2FAQ4"/>
<name>A0A1Y2FAQ4_PROLT</name>
<evidence type="ECO:0000313" key="4">
    <source>
        <dbReference type="Proteomes" id="UP000193685"/>
    </source>
</evidence>
<dbReference type="RefSeq" id="XP_040724635.1">
    <property type="nucleotide sequence ID" value="XM_040871774.1"/>
</dbReference>
<feature type="domain" description="G-patch" evidence="2">
    <location>
        <begin position="212"/>
        <end position="242"/>
    </location>
</feature>
<accession>A0A1Y2FAQ4</accession>
<dbReference type="SMART" id="SM00443">
    <property type="entry name" value="G_patch"/>
    <property type="match status" value="1"/>
</dbReference>
<dbReference type="InterPro" id="IPR040052">
    <property type="entry name" value="RBM17"/>
</dbReference>
<dbReference type="EMBL" id="MCFI01000012">
    <property type="protein sequence ID" value="ORY80990.1"/>
    <property type="molecule type" value="Genomic_DNA"/>
</dbReference>
<sequence>MSLYSSFHNPDSPAKGQPAPRKEKASLYHDTPVMAELPEHLARRSPSVEKPSSLHSYNAALQFYPPRRKTVDKQAKTSRPLHTTAAVLPFVAPTKAYEAYTNYDLEDVAEEYRQSKKQKIKKVAPAKTSLIDWRASYDPRRPIELSDWLLSDERLEELEEWKKVKQRRLAASIVNADDTEALPPPTPGIQQKRRSVSPQQRPPTQPSLAPGQKGFAARYMAAQGWRKGDGLGTAGQGRLAPLFVRPGKDGIGQVIDKDRQTPRERPSRSILLMGLVKAGQEVDEMLQQDIGDACTASYGAVERVQLDWRTGRVVITFVDMQNAAQCVSSIGSRRFWGETVHASFIT</sequence>
<dbReference type="Gene3D" id="3.30.70.330">
    <property type="match status" value="1"/>
</dbReference>
<dbReference type="PROSITE" id="PS50174">
    <property type="entry name" value="G_PATCH"/>
    <property type="match status" value="1"/>
</dbReference>
<dbReference type="Pfam" id="PF01585">
    <property type="entry name" value="G-patch"/>
    <property type="match status" value="1"/>
</dbReference>
<dbReference type="InterPro" id="IPR012677">
    <property type="entry name" value="Nucleotide-bd_a/b_plait_sf"/>
</dbReference>
<gene>
    <name evidence="3" type="ORF">BCR37DRAFT_399340</name>
</gene>
<evidence type="ECO:0000256" key="1">
    <source>
        <dbReference type="SAM" id="MobiDB-lite"/>
    </source>
</evidence>
<dbReference type="PANTHER" id="PTHR13288">
    <property type="entry name" value="SPLICING FACTOR 45 SPF45"/>
    <property type="match status" value="1"/>
</dbReference>